<dbReference type="UniPathway" id="UPA00394">
    <property type="reaction ID" value="UER00650"/>
</dbReference>
<feature type="active site" description="Charge relay system" evidence="6">
    <location>
        <position position="246"/>
    </location>
</feature>
<comment type="pathway">
    <text evidence="1 5">Purine metabolism; urate degradation; (S)-allantoin from urate: step 1/3.</text>
</comment>
<dbReference type="PRINTS" id="PR00093">
    <property type="entry name" value="URICASE"/>
</dbReference>
<dbReference type="Proteomes" id="UP000234331">
    <property type="component" value="Unassembled WGS sequence"/>
</dbReference>
<comment type="catalytic activity">
    <reaction evidence="5 8">
        <text>urate + O2 + H2O = 5-hydroxyisourate + H2O2</text>
        <dbReference type="Rhea" id="RHEA:21368"/>
        <dbReference type="ChEBI" id="CHEBI:15377"/>
        <dbReference type="ChEBI" id="CHEBI:15379"/>
        <dbReference type="ChEBI" id="CHEBI:16240"/>
        <dbReference type="ChEBI" id="CHEBI:17775"/>
        <dbReference type="ChEBI" id="CHEBI:18072"/>
        <dbReference type="EC" id="1.7.3.3"/>
    </reaction>
</comment>
<dbReference type="PIRSF" id="PIRSF000241">
    <property type="entry name" value="Urate_oxidase"/>
    <property type="match status" value="1"/>
</dbReference>
<dbReference type="OrthoDB" id="9809009at2"/>
<feature type="binding site" evidence="7">
    <location>
        <position position="158"/>
    </location>
    <ligand>
        <name>urate</name>
        <dbReference type="ChEBI" id="CHEBI:17775"/>
    </ligand>
</feature>
<feature type="binding site" evidence="7">
    <location>
        <position position="175"/>
    </location>
    <ligand>
        <name>5-hydroxyisourate</name>
        <dbReference type="ChEBI" id="CHEBI:18072"/>
    </ligand>
</feature>
<dbReference type="InterPro" id="IPR002042">
    <property type="entry name" value="Uricase"/>
</dbReference>
<dbReference type="Gene3D" id="3.10.270.10">
    <property type="entry name" value="Urate Oxidase"/>
    <property type="match status" value="1"/>
</dbReference>
<evidence type="ECO:0000256" key="8">
    <source>
        <dbReference type="RuleBase" id="RU004455"/>
    </source>
</evidence>
<feature type="active site" description="Charge relay system" evidence="6">
    <location>
        <position position="12"/>
    </location>
</feature>
<dbReference type="NCBIfam" id="TIGR03383">
    <property type="entry name" value="urate_oxi"/>
    <property type="match status" value="1"/>
</dbReference>
<dbReference type="PANTHER" id="PTHR42874:SF1">
    <property type="entry name" value="URICASE"/>
    <property type="match status" value="1"/>
</dbReference>
<feature type="binding site" evidence="7">
    <location>
        <position position="244"/>
    </location>
    <ligand>
        <name>urate</name>
        <dbReference type="ChEBI" id="CHEBI:17775"/>
    </ligand>
</feature>
<gene>
    <name evidence="9" type="primary">uox</name>
    <name evidence="9" type="ORF">FRACA_1950002</name>
</gene>
<protein>
    <recommendedName>
        <fullName evidence="5 8">Uricase</fullName>
        <ecNumber evidence="5 8">1.7.3.3</ecNumber>
    </recommendedName>
    <alternativeName>
        <fullName evidence="5">Urate oxidase</fullName>
    </alternativeName>
</protein>
<dbReference type="SUPFAM" id="SSF55620">
    <property type="entry name" value="Tetrahydrobiopterin biosynthesis enzymes-like"/>
    <property type="match status" value="2"/>
</dbReference>
<reference evidence="9 10" key="1">
    <citation type="submission" date="2017-06" db="EMBL/GenBank/DDBJ databases">
        <authorList>
            <person name="Kim H.J."/>
            <person name="Triplett B.A."/>
        </authorList>
    </citation>
    <scope>NUCLEOTIDE SEQUENCE [LARGE SCALE GENOMIC DNA]</scope>
    <source>
        <strain evidence="9">FRACA_ARgP5</strain>
    </source>
</reference>
<evidence type="ECO:0000313" key="10">
    <source>
        <dbReference type="Proteomes" id="UP000234331"/>
    </source>
</evidence>
<keyword evidence="4 5" id="KW-0560">Oxidoreductase</keyword>
<feature type="binding site" evidence="7">
    <location>
        <position position="58"/>
    </location>
    <ligand>
        <name>urate</name>
        <dbReference type="ChEBI" id="CHEBI:17775"/>
    </ligand>
</feature>
<accession>A0A2I2KPI6</accession>
<sequence length="296" mass="32796">MAIVLGPNQFGKAEIRLVHVDRTSPVHRVTDLNVSTALRGDFAAAHLTGDNSHVLTTDAQKNTVYAFAREHGIGEIENFALRLARHFVGSFPWIGGARVEIEQFAWERITVDGAPHDHAFRRAGAEKRTTVVTLHGDSAYVVSGLAGLVVLKSTGSEFWGFPRDHYTTLAETTDRILATEVTARWRYARADLDFGPLFTGVREALVSTFARVHSLALQQTLYRMGETALTAYPEVAEIRMSMPNKHHFLVDLTPFDLDNPDVVYQVPDRPYGLIEATVTRDDAPAAGPSWTSRDLD</sequence>
<dbReference type="GO" id="GO:0019628">
    <property type="term" value="P:urate catabolic process"/>
    <property type="evidence" value="ECO:0007669"/>
    <property type="project" value="UniProtKB-UniPathway"/>
</dbReference>
<evidence type="ECO:0000256" key="6">
    <source>
        <dbReference type="PIRSR" id="PIRSR000241-1"/>
    </source>
</evidence>
<dbReference type="GO" id="GO:0006144">
    <property type="term" value="P:purine nucleobase metabolic process"/>
    <property type="evidence" value="ECO:0007669"/>
    <property type="project" value="UniProtKB-KW"/>
</dbReference>
<feature type="binding site" evidence="7">
    <location>
        <position position="244"/>
    </location>
    <ligand>
        <name>O2</name>
        <dbReference type="ChEBI" id="CHEBI:15379"/>
    </ligand>
</feature>
<dbReference type="Pfam" id="PF01014">
    <property type="entry name" value="Uricase"/>
    <property type="match status" value="2"/>
</dbReference>
<dbReference type="InterPro" id="IPR019842">
    <property type="entry name" value="Uricase_CS"/>
</dbReference>
<dbReference type="PANTHER" id="PTHR42874">
    <property type="entry name" value="URICASE"/>
    <property type="match status" value="1"/>
</dbReference>
<evidence type="ECO:0000256" key="4">
    <source>
        <dbReference type="ARBA" id="ARBA00023002"/>
    </source>
</evidence>
<organism evidence="9 10">
    <name type="scientific">Frankia canadensis</name>
    <dbReference type="NCBI Taxonomy" id="1836972"/>
    <lineage>
        <taxon>Bacteria</taxon>
        <taxon>Bacillati</taxon>
        <taxon>Actinomycetota</taxon>
        <taxon>Actinomycetes</taxon>
        <taxon>Frankiales</taxon>
        <taxon>Frankiaceae</taxon>
        <taxon>Frankia</taxon>
    </lineage>
</organism>
<dbReference type="EMBL" id="FZMO01000107">
    <property type="protein sequence ID" value="SNQ47549.1"/>
    <property type="molecule type" value="Genomic_DNA"/>
</dbReference>
<feature type="binding site" evidence="7">
    <location>
        <position position="158"/>
    </location>
    <ligand>
        <name>5-hydroxyisourate</name>
        <dbReference type="ChEBI" id="CHEBI:18072"/>
    </ligand>
</feature>
<feature type="binding site" evidence="7">
    <location>
        <position position="244"/>
    </location>
    <ligand>
        <name>5-hydroxyisourate</name>
        <dbReference type="ChEBI" id="CHEBI:18072"/>
    </ligand>
</feature>
<feature type="binding site" evidence="7">
    <location>
        <position position="218"/>
    </location>
    <ligand>
        <name>5-hydroxyisourate</name>
        <dbReference type="ChEBI" id="CHEBI:18072"/>
    </ligand>
</feature>
<evidence type="ECO:0000256" key="2">
    <source>
        <dbReference type="ARBA" id="ARBA00009760"/>
    </source>
</evidence>
<keyword evidence="3 5" id="KW-0659">Purine metabolism</keyword>
<name>A0A2I2KPI6_9ACTN</name>
<evidence type="ECO:0000256" key="1">
    <source>
        <dbReference type="ARBA" id="ARBA00004831"/>
    </source>
</evidence>
<comment type="function">
    <text evidence="5 8">Catalyzes the oxidation of uric acid to 5-hydroxyisourate, which is further processed to form (S)-allantoin.</text>
</comment>
<dbReference type="GO" id="GO:0004846">
    <property type="term" value="F:urate oxidase activity"/>
    <property type="evidence" value="ECO:0007669"/>
    <property type="project" value="UniProtKB-EC"/>
</dbReference>
<feature type="binding site" evidence="7">
    <location>
        <position position="218"/>
    </location>
    <ligand>
        <name>urate</name>
        <dbReference type="ChEBI" id="CHEBI:17775"/>
    </ligand>
</feature>
<feature type="binding site" evidence="7">
    <location>
        <position position="57"/>
    </location>
    <ligand>
        <name>O2</name>
        <dbReference type="ChEBI" id="CHEBI:15379"/>
    </ligand>
</feature>
<comment type="similarity">
    <text evidence="2 5 8">Belongs to the uricase family.</text>
</comment>
<feature type="binding site" evidence="7">
    <location>
        <position position="57"/>
    </location>
    <ligand>
        <name>urate</name>
        <dbReference type="ChEBI" id="CHEBI:17775"/>
    </ligand>
</feature>
<evidence type="ECO:0000256" key="3">
    <source>
        <dbReference type="ARBA" id="ARBA00022631"/>
    </source>
</evidence>
<feature type="active site" description="Charge relay system" evidence="6">
    <location>
        <position position="57"/>
    </location>
</feature>
<feature type="binding site" evidence="7">
    <location>
        <position position="175"/>
    </location>
    <ligand>
        <name>urate</name>
        <dbReference type="ChEBI" id="CHEBI:17775"/>
    </ligand>
</feature>
<proteinExistence type="inferred from homology"/>
<evidence type="ECO:0000313" key="9">
    <source>
        <dbReference type="EMBL" id="SNQ47549.1"/>
    </source>
</evidence>
<keyword evidence="10" id="KW-1185">Reference proteome</keyword>
<evidence type="ECO:0000256" key="7">
    <source>
        <dbReference type="PIRSR" id="PIRSR000241-2"/>
    </source>
</evidence>
<dbReference type="PROSITE" id="PS00366">
    <property type="entry name" value="URICASE"/>
    <property type="match status" value="1"/>
</dbReference>
<dbReference type="AlphaFoldDB" id="A0A2I2KPI6"/>
<dbReference type="EC" id="1.7.3.3" evidence="5 8"/>
<evidence type="ECO:0000256" key="5">
    <source>
        <dbReference type="PIRNR" id="PIRNR000241"/>
    </source>
</evidence>
<dbReference type="RefSeq" id="WP_101831378.1">
    <property type="nucleotide sequence ID" value="NZ_FZMO01000107.1"/>
</dbReference>
<feature type="binding site" evidence="7">
    <location>
        <position position="57"/>
    </location>
    <ligand>
        <name>5-hydroxyisourate</name>
        <dbReference type="ChEBI" id="CHEBI:18072"/>
    </ligand>
</feature>